<name>A0AAN0VHI9_9RHOB</name>
<dbReference type="SMART" id="SM00028">
    <property type="entry name" value="TPR"/>
    <property type="match status" value="6"/>
</dbReference>
<feature type="signal peptide" evidence="4">
    <location>
        <begin position="1"/>
        <end position="21"/>
    </location>
</feature>
<protein>
    <submittedName>
        <fullName evidence="5">Tetratricopeptide repeat-containing protein</fullName>
    </submittedName>
</protein>
<dbReference type="KEGG" id="ptp:RCA23_c05810"/>
<dbReference type="Pfam" id="PF07719">
    <property type="entry name" value="TPR_2"/>
    <property type="match status" value="1"/>
</dbReference>
<evidence type="ECO:0000313" key="6">
    <source>
        <dbReference type="Proteomes" id="UP000028680"/>
    </source>
</evidence>
<feature type="repeat" description="TPR" evidence="3">
    <location>
        <begin position="396"/>
        <end position="429"/>
    </location>
</feature>
<keyword evidence="6" id="KW-1185">Reference proteome</keyword>
<evidence type="ECO:0000256" key="4">
    <source>
        <dbReference type="SAM" id="SignalP"/>
    </source>
</evidence>
<dbReference type="PROSITE" id="PS50005">
    <property type="entry name" value="TPR"/>
    <property type="match status" value="1"/>
</dbReference>
<proteinExistence type="predicted"/>
<accession>A0AAN0VHI9</accession>
<dbReference type="InterPro" id="IPR050498">
    <property type="entry name" value="Ycf3"/>
</dbReference>
<dbReference type="InterPro" id="IPR019734">
    <property type="entry name" value="TPR_rpt"/>
</dbReference>
<dbReference type="InterPro" id="IPR013105">
    <property type="entry name" value="TPR_2"/>
</dbReference>
<dbReference type="PANTHER" id="PTHR44858:SF1">
    <property type="entry name" value="UDP-N-ACETYLGLUCOSAMINE--PEPTIDE N-ACETYLGLUCOSAMINYLTRANSFERASE SPINDLY-RELATED"/>
    <property type="match status" value="1"/>
</dbReference>
<gene>
    <name evidence="5" type="ORF">RCA23_c05810</name>
</gene>
<evidence type="ECO:0000256" key="2">
    <source>
        <dbReference type="ARBA" id="ARBA00022803"/>
    </source>
</evidence>
<dbReference type="Pfam" id="PF13432">
    <property type="entry name" value="TPR_16"/>
    <property type="match status" value="1"/>
</dbReference>
<keyword evidence="1" id="KW-0677">Repeat</keyword>
<reference evidence="5 6" key="1">
    <citation type="journal article" date="2014" name="ISME J.">
        <title>Adaptation of an abundant Roseobacter RCA organism to pelagic systems revealed by genomic and transcriptomic analyses.</title>
        <authorList>
            <person name="Voget S."/>
            <person name="Wemheuer B."/>
            <person name="Brinkhoff T."/>
            <person name="Vollmers J."/>
            <person name="Dietrich S."/>
            <person name="Giebel H.A."/>
            <person name="Beardsley C."/>
            <person name="Sardemann C."/>
            <person name="Bakenhus I."/>
            <person name="Billerbeck S."/>
            <person name="Daniel R."/>
            <person name="Simon M."/>
        </authorList>
    </citation>
    <scope>NUCLEOTIDE SEQUENCE [LARGE SCALE GENOMIC DNA]</scope>
    <source>
        <strain evidence="5 6">RCA23</strain>
    </source>
</reference>
<dbReference type="AlphaFoldDB" id="A0AAN0VHI9"/>
<keyword evidence="4" id="KW-0732">Signal</keyword>
<dbReference type="Proteomes" id="UP000028680">
    <property type="component" value="Chromosome"/>
</dbReference>
<evidence type="ECO:0000256" key="1">
    <source>
        <dbReference type="ARBA" id="ARBA00022737"/>
    </source>
</evidence>
<keyword evidence="2 3" id="KW-0802">TPR repeat</keyword>
<organism evidence="5 6">
    <name type="scientific">Planktomarina temperata RCA23</name>
    <dbReference type="NCBI Taxonomy" id="666509"/>
    <lineage>
        <taxon>Bacteria</taxon>
        <taxon>Pseudomonadati</taxon>
        <taxon>Pseudomonadota</taxon>
        <taxon>Alphaproteobacteria</taxon>
        <taxon>Rhodobacterales</taxon>
        <taxon>Paracoccaceae</taxon>
        <taxon>Planktomarina</taxon>
    </lineage>
</organism>
<evidence type="ECO:0000256" key="3">
    <source>
        <dbReference type="PROSITE-ProRule" id="PRU00339"/>
    </source>
</evidence>
<feature type="chain" id="PRO_5042915572" evidence="4">
    <location>
        <begin position="22"/>
        <end position="569"/>
    </location>
</feature>
<sequence>MKRSAKIIYVMLLSMTLGASAAAQQASGPYIAARQAALAHDYQPAADYFARALAQSPRDSVLVSQTMTAFLASGDVKKAHALARLLVAGEGSYPLAEVLVLSEHFKRNDYQAALDHLEATTVVGRAIDELLEGWALVGLGQMAEALRRFDAVIPVEGMRSFALYQKGLALTLVGDFEGAAASFSGQGQAAPALNYRGSLVWAQILVQLDRSDDALAFLRDFHGSGADHAVNSLMAQIEAGALVEFDLLRNASEGAGEVLHLLAQALQNGEGQDGLLLYTRLASHMAPRNMQAVLLSAQLLEQLGNPQLAIETYAQVPRSHPAYVQAELGRAQALQEIGEATTAIEVLTQLAGSFENLRSIHMTLGDFLRQDEQYARAVRSYDRAIALIDQPARGHWYLHYVRGTAHDRLGDWAAAMRDFDRALELAPDQFQVLNYVGYTLVDRGEQLDEALEMIQKAVAAQPDAGYIIDSLGWAQYRLGFYNEAVVHMERAAELMATDPIVNDHLGDVYWAVGRKTEAQFQWRRALSFAIDYSGPEAVDPKRIQRKLEVGLAEVLAEEGAAPLKVADGD</sequence>
<dbReference type="Gene3D" id="1.25.40.10">
    <property type="entry name" value="Tetratricopeptide repeat domain"/>
    <property type="match status" value="2"/>
</dbReference>
<dbReference type="SUPFAM" id="SSF48452">
    <property type="entry name" value="TPR-like"/>
    <property type="match status" value="3"/>
</dbReference>
<dbReference type="EMBL" id="CP003984">
    <property type="protein sequence ID" value="AII86140.1"/>
    <property type="molecule type" value="Genomic_DNA"/>
</dbReference>
<dbReference type="InterPro" id="IPR011990">
    <property type="entry name" value="TPR-like_helical_dom_sf"/>
</dbReference>
<evidence type="ECO:0000313" key="5">
    <source>
        <dbReference type="EMBL" id="AII86140.1"/>
    </source>
</evidence>
<dbReference type="RefSeq" id="WP_236631385.1">
    <property type="nucleotide sequence ID" value="NZ_CP003984.1"/>
</dbReference>
<dbReference type="PANTHER" id="PTHR44858">
    <property type="entry name" value="TETRATRICOPEPTIDE REPEAT PROTEIN 6"/>
    <property type="match status" value="1"/>
</dbReference>